<organism evidence="3 4">
    <name type="scientific">Pseudonocardia xishanensis</name>
    <dbReference type="NCBI Taxonomy" id="630995"/>
    <lineage>
        <taxon>Bacteria</taxon>
        <taxon>Bacillati</taxon>
        <taxon>Actinomycetota</taxon>
        <taxon>Actinomycetes</taxon>
        <taxon>Pseudonocardiales</taxon>
        <taxon>Pseudonocardiaceae</taxon>
        <taxon>Pseudonocardia</taxon>
    </lineage>
</organism>
<sequence length="665" mass="71378">MTTQDTRRDASAGPPRDTAGDSEATQVLSLDGVRNLADPPTTALPVVPMPPTEDPTPPTWLDRNRPTLDRWLSPALALLAVAMLPLAVATTDLAALDGWGLAKVLGPPAWLALLFAVGACVSELYAKRPRIPMLGAATGVLILCSTGLPSVIQPAARFGTAWTITGFVDAVAVANGVPPQGLDARFSWPAFFAQWAWFRQAAGADDLDVVLRWFPFAVVTVWAIGIYALARSMLGGSRAPWAAAWLFVGLNWIEQDYFSPQATGICLLLTVLTFALGPLATRRTDSSGVPGWPAPHLGAKRLPLWHRWVVSAMTPPNRPTLPPRQLLLVYFCAALCILAVIPAHQLTPFAIIGQLALLAVVGRYRGRGLVLVGILGVLVFILIAARPIWTTQIGLFIGDGNTGAAVEAGIGNRLTGDFGQQIVKYGRFAVAALSYGLGFLGAIVYWRRRRDLVPIGLAVVPMGFAAQGYGGEGFLRILLFGLPILTILGTDLLRWLVRWRGWVRPVLAVGMVALFAMLIFLRGGNDSYQVVYPRDAEMYRQVVATTPPGQNVMPLSDPGPFAIEGLTMFGRGGGIEGCGRIAAATDKVGCITQINPDVIVNFGSIEAQGVYLYLNKPGWSLELANTLVAQGTYTMWFQDPTDPYDFVLRKTGAPVIDSQAQVNPG</sequence>
<dbReference type="RefSeq" id="WP_345412584.1">
    <property type="nucleotide sequence ID" value="NZ_BAABGT010000012.1"/>
</dbReference>
<reference evidence="4" key="1">
    <citation type="journal article" date="2019" name="Int. J. Syst. Evol. Microbiol.">
        <title>The Global Catalogue of Microorganisms (GCM) 10K type strain sequencing project: providing services to taxonomists for standard genome sequencing and annotation.</title>
        <authorList>
            <consortium name="The Broad Institute Genomics Platform"/>
            <consortium name="The Broad Institute Genome Sequencing Center for Infectious Disease"/>
            <person name="Wu L."/>
            <person name="Ma J."/>
        </authorList>
    </citation>
    <scope>NUCLEOTIDE SEQUENCE [LARGE SCALE GENOMIC DNA]</scope>
    <source>
        <strain evidence="4">JCM 17906</strain>
    </source>
</reference>
<name>A0ABP8RG52_9PSEU</name>
<feature type="transmembrane region" description="Helical" evidence="2">
    <location>
        <begin position="368"/>
        <end position="389"/>
    </location>
</feature>
<feature type="transmembrane region" description="Helical" evidence="2">
    <location>
        <begin position="505"/>
        <end position="524"/>
    </location>
</feature>
<feature type="transmembrane region" description="Helical" evidence="2">
    <location>
        <begin position="475"/>
        <end position="493"/>
    </location>
</feature>
<comment type="caution">
    <text evidence="3">The sequence shown here is derived from an EMBL/GenBank/DDBJ whole genome shotgun (WGS) entry which is preliminary data.</text>
</comment>
<feature type="transmembrane region" description="Helical" evidence="2">
    <location>
        <begin position="213"/>
        <end position="230"/>
    </location>
</feature>
<keyword evidence="2" id="KW-0472">Membrane</keyword>
<feature type="transmembrane region" description="Helical" evidence="2">
    <location>
        <begin position="71"/>
        <end position="89"/>
    </location>
</feature>
<feature type="compositionally biased region" description="Basic and acidic residues" evidence="1">
    <location>
        <begin position="1"/>
        <end position="10"/>
    </location>
</feature>
<evidence type="ECO:0008006" key="5">
    <source>
        <dbReference type="Google" id="ProtNLM"/>
    </source>
</evidence>
<feature type="region of interest" description="Disordered" evidence="1">
    <location>
        <begin position="1"/>
        <end position="60"/>
    </location>
</feature>
<evidence type="ECO:0000313" key="4">
    <source>
        <dbReference type="Proteomes" id="UP001501598"/>
    </source>
</evidence>
<feature type="transmembrane region" description="Helical" evidence="2">
    <location>
        <begin position="328"/>
        <end position="361"/>
    </location>
</feature>
<evidence type="ECO:0000256" key="2">
    <source>
        <dbReference type="SAM" id="Phobius"/>
    </source>
</evidence>
<dbReference type="Proteomes" id="UP001501598">
    <property type="component" value="Unassembled WGS sequence"/>
</dbReference>
<evidence type="ECO:0000313" key="3">
    <source>
        <dbReference type="EMBL" id="GAA4537901.1"/>
    </source>
</evidence>
<keyword evidence="4" id="KW-1185">Reference proteome</keyword>
<feature type="transmembrane region" description="Helical" evidence="2">
    <location>
        <begin position="109"/>
        <end position="126"/>
    </location>
</feature>
<protein>
    <recommendedName>
        <fullName evidence="5">Glycosyltransferase RgtA/B/C/D-like domain-containing protein</fullName>
    </recommendedName>
</protein>
<accession>A0ABP8RG52</accession>
<feature type="transmembrane region" description="Helical" evidence="2">
    <location>
        <begin position="452"/>
        <end position="469"/>
    </location>
</feature>
<feature type="compositionally biased region" description="Pro residues" evidence="1">
    <location>
        <begin position="47"/>
        <end position="58"/>
    </location>
</feature>
<feature type="transmembrane region" description="Helical" evidence="2">
    <location>
        <begin position="425"/>
        <end position="445"/>
    </location>
</feature>
<evidence type="ECO:0000256" key="1">
    <source>
        <dbReference type="SAM" id="MobiDB-lite"/>
    </source>
</evidence>
<keyword evidence="2" id="KW-1133">Transmembrane helix</keyword>
<feature type="transmembrane region" description="Helical" evidence="2">
    <location>
        <begin position="262"/>
        <end position="280"/>
    </location>
</feature>
<dbReference type="EMBL" id="BAABGT010000012">
    <property type="protein sequence ID" value="GAA4537901.1"/>
    <property type="molecule type" value="Genomic_DNA"/>
</dbReference>
<keyword evidence="2" id="KW-0812">Transmembrane</keyword>
<proteinExistence type="predicted"/>
<gene>
    <name evidence="3" type="ORF">GCM10023175_07110</name>
</gene>